<name>A0AAV7KRE2_PLEWA</name>
<organism evidence="2 3">
    <name type="scientific">Pleurodeles waltl</name>
    <name type="common">Iberian ribbed newt</name>
    <dbReference type="NCBI Taxonomy" id="8319"/>
    <lineage>
        <taxon>Eukaryota</taxon>
        <taxon>Metazoa</taxon>
        <taxon>Chordata</taxon>
        <taxon>Craniata</taxon>
        <taxon>Vertebrata</taxon>
        <taxon>Euteleostomi</taxon>
        <taxon>Amphibia</taxon>
        <taxon>Batrachia</taxon>
        <taxon>Caudata</taxon>
        <taxon>Salamandroidea</taxon>
        <taxon>Salamandridae</taxon>
        <taxon>Pleurodelinae</taxon>
        <taxon>Pleurodeles</taxon>
    </lineage>
</organism>
<accession>A0AAV7KRE2</accession>
<dbReference type="Proteomes" id="UP001066276">
    <property type="component" value="Chromosome 12"/>
</dbReference>
<reference evidence="2" key="1">
    <citation type="journal article" date="2022" name="bioRxiv">
        <title>Sequencing and chromosome-scale assembly of the giantPleurodeles waltlgenome.</title>
        <authorList>
            <person name="Brown T."/>
            <person name="Elewa A."/>
            <person name="Iarovenko S."/>
            <person name="Subramanian E."/>
            <person name="Araus A.J."/>
            <person name="Petzold A."/>
            <person name="Susuki M."/>
            <person name="Suzuki K.-i.T."/>
            <person name="Hayashi T."/>
            <person name="Toyoda A."/>
            <person name="Oliveira C."/>
            <person name="Osipova E."/>
            <person name="Leigh N.D."/>
            <person name="Simon A."/>
            <person name="Yun M.H."/>
        </authorList>
    </citation>
    <scope>NUCLEOTIDE SEQUENCE</scope>
    <source>
        <strain evidence="2">20211129_DDA</strain>
        <tissue evidence="2">Liver</tissue>
    </source>
</reference>
<evidence type="ECO:0000256" key="1">
    <source>
        <dbReference type="SAM" id="MobiDB-lite"/>
    </source>
</evidence>
<gene>
    <name evidence="2" type="ORF">NDU88_002163</name>
</gene>
<dbReference type="EMBL" id="JANPWB010000016">
    <property type="protein sequence ID" value="KAJ1081991.1"/>
    <property type="molecule type" value="Genomic_DNA"/>
</dbReference>
<evidence type="ECO:0000313" key="2">
    <source>
        <dbReference type="EMBL" id="KAJ1081991.1"/>
    </source>
</evidence>
<proteinExistence type="predicted"/>
<comment type="caution">
    <text evidence="2">The sequence shown here is derived from an EMBL/GenBank/DDBJ whole genome shotgun (WGS) entry which is preliminary data.</text>
</comment>
<evidence type="ECO:0000313" key="3">
    <source>
        <dbReference type="Proteomes" id="UP001066276"/>
    </source>
</evidence>
<dbReference type="AlphaFoldDB" id="A0AAV7KRE2"/>
<feature type="region of interest" description="Disordered" evidence="1">
    <location>
        <begin position="149"/>
        <end position="174"/>
    </location>
</feature>
<keyword evidence="3" id="KW-1185">Reference proteome</keyword>
<protein>
    <submittedName>
        <fullName evidence="2">Uncharacterized protein</fullName>
    </submittedName>
</protein>
<sequence length="174" mass="18816">MYLPKIHVAFVDLRAILQEEKFFFKDWSIFLESLYEGTPGKEAGAVREEHEACTTKLSGVGCLDKKPGSAGATRYLRATVLFTAVDVTGFFQIYIIGSRRASLKGKRGSAIAEAGCSTSIKMLGFASDTGRGRPRKSAAFLKTEWKEAASSVYSPGDVKSHSGEVSKPLAVSKP</sequence>